<name>A0ABS6IMN6_9HYPH</name>
<dbReference type="PANTHER" id="PTHR11878">
    <property type="entry name" value="SODIUM/CALCIUM EXCHANGER"/>
    <property type="match status" value="1"/>
</dbReference>
<keyword evidence="1" id="KW-0406">Ion transport</keyword>
<feature type="domain" description="CBM2" evidence="2">
    <location>
        <begin position="666"/>
        <end position="774"/>
    </location>
</feature>
<evidence type="ECO:0000313" key="4">
    <source>
        <dbReference type="Proteomes" id="UP000727907"/>
    </source>
</evidence>
<evidence type="ECO:0000259" key="2">
    <source>
        <dbReference type="PROSITE" id="PS51173"/>
    </source>
</evidence>
<dbReference type="Pfam" id="PF00553">
    <property type="entry name" value="CBM_2"/>
    <property type="match status" value="2"/>
</dbReference>
<dbReference type="InterPro" id="IPR003644">
    <property type="entry name" value="Calx_beta"/>
</dbReference>
<feature type="domain" description="CBM2" evidence="2">
    <location>
        <begin position="909"/>
        <end position="1008"/>
    </location>
</feature>
<dbReference type="Pfam" id="PF03160">
    <property type="entry name" value="Calx-beta"/>
    <property type="match status" value="4"/>
</dbReference>
<dbReference type="PANTHER" id="PTHR11878:SF65">
    <property type="entry name" value="NA_CA-EXCHANGE PROTEIN, ISOFORM G"/>
    <property type="match status" value="1"/>
</dbReference>
<organism evidence="3 4">
    <name type="scientific">Reyranella humidisoli</name>
    <dbReference type="NCBI Taxonomy" id="2849149"/>
    <lineage>
        <taxon>Bacteria</taxon>
        <taxon>Pseudomonadati</taxon>
        <taxon>Pseudomonadota</taxon>
        <taxon>Alphaproteobacteria</taxon>
        <taxon>Hyphomicrobiales</taxon>
        <taxon>Reyranellaceae</taxon>
        <taxon>Reyranella</taxon>
    </lineage>
</organism>
<dbReference type="InterPro" id="IPR051171">
    <property type="entry name" value="CaCA"/>
</dbReference>
<keyword evidence="1" id="KW-0813">Transport</keyword>
<sequence length="1008" mass="102824">MANEASATGKIFQITSDGADITGFDPARDKLDLGPVTVHNGIIVDTPTGVGIMNPWSGEIAVVVGVSLGQLTIDSFVPIINDHLRECVSGALAWEHGIAANDHTVYARSHEIGQIDRVAFNPATDTVDFRYFGTREQIYMTNNPEGVVISNSGTGQALILLGVTTADLKAENFVFYFAEAREDRVALQLGFSSVPDSQIKPQGVPIAGTNNWPTGTGNGAPPSGEAGTTTIIDWHHGTNTAIAFDPSKDKLDFGWFKASEFSVKEVDGSTVISIEGNRQTYVLTGVSLAELDHNNIAARDATARAEWQELIDSAEGSAAVVPQLSIANGTLAEGNAGKSQMVFTVTLSQAATGPVSVGYTTGNGTATAGQDYASVVGTLTFAAGETAKTVNVDILGDTLVETNETFTLSLSSPTGATIARGQATGTIVNDDIDTQPATLPAISIADLSTREGNGEHNHFMFVVTLDKASSVPVTVQYKTVDGSAAAGVDYTASTGTVTFAPGTTSQMIHVDIKGDSIAEADETFTVMLSSPVGATIADGSGTGLITNDDGTAPVLPGLSVSDATRVEGNSGTAKLNFTVSLSQAATGPVTVQYGTANGTASAGSDYKAKSGTLTFAAGETSKTVSVTVSGDTAVEANETLTLNLSGASGATIADGSGAGTITNDDMAAPTGGTAVGYKVSDNWGAGFIGNMQVAAGGTALKGWTVEFDAAFAITNIWNAQIVSHIGDHYVIKNMSYNGTVGAHQETSFGFQATPGSDGTAATGFTLNGISSGSGTPASAPLLPSLSISDATRAEGDSGTAILDFTVSLSKAASGPVTVQYGTANDTASAGSDYTAKSGTLTFAAGEQCKVIQVPIAGDKLAEGNEKFTVTLTDAHGAAIGRGAATATINDDDAALASTSSPPVTNSTAYGTSSGDLEALMKVVDSWSGGFNAAVTIHNDGGAVSGWQLEIETQSEITSIWNAEIVSHDASGYVVRNAAWNGKVDADADVSFGFTATGPADPAKFDFLI</sequence>
<reference evidence="3 4" key="1">
    <citation type="submission" date="2021-06" db="EMBL/GenBank/DDBJ databases">
        <authorList>
            <person name="Lee D.H."/>
        </authorList>
    </citation>
    <scope>NUCLEOTIDE SEQUENCE [LARGE SCALE GENOMIC DNA]</scope>
    <source>
        <strain evidence="3 4">MMS21-HV4-11</strain>
    </source>
</reference>
<evidence type="ECO:0000256" key="1">
    <source>
        <dbReference type="ARBA" id="ARBA00023065"/>
    </source>
</evidence>
<dbReference type="InterPro" id="IPR001919">
    <property type="entry name" value="CBD2"/>
</dbReference>
<dbReference type="PROSITE" id="PS51173">
    <property type="entry name" value="CBM2"/>
    <property type="match status" value="2"/>
</dbReference>
<dbReference type="SMART" id="SM00237">
    <property type="entry name" value="Calx_beta"/>
    <property type="match status" value="4"/>
</dbReference>
<dbReference type="RefSeq" id="WP_216959987.1">
    <property type="nucleotide sequence ID" value="NZ_JAHOPB010000001.1"/>
</dbReference>
<accession>A0ABS6IMN6</accession>
<dbReference type="SMART" id="SM00637">
    <property type="entry name" value="CBD_II"/>
    <property type="match status" value="2"/>
</dbReference>
<dbReference type="Proteomes" id="UP000727907">
    <property type="component" value="Unassembled WGS sequence"/>
</dbReference>
<comment type="caution">
    <text evidence="3">The sequence shown here is derived from an EMBL/GenBank/DDBJ whole genome shotgun (WGS) entry which is preliminary data.</text>
</comment>
<proteinExistence type="predicted"/>
<keyword evidence="4" id="KW-1185">Reference proteome</keyword>
<dbReference type="EMBL" id="JAHOPB010000001">
    <property type="protein sequence ID" value="MBU8874455.1"/>
    <property type="molecule type" value="Genomic_DNA"/>
</dbReference>
<protein>
    <submittedName>
        <fullName evidence="3">Cellulose binding domain-containing protein</fullName>
    </submittedName>
</protein>
<evidence type="ECO:0000313" key="3">
    <source>
        <dbReference type="EMBL" id="MBU8874455.1"/>
    </source>
</evidence>
<gene>
    <name evidence="3" type="ORF">KQ910_11835</name>
</gene>